<dbReference type="InterPro" id="IPR001387">
    <property type="entry name" value="Cro/C1-type_HTH"/>
</dbReference>
<reference evidence="2 3" key="1">
    <citation type="journal article" date="2016" name="Nat. Commun.">
        <title>Thousands of microbial genomes shed light on interconnected biogeochemical processes in an aquifer system.</title>
        <authorList>
            <person name="Anantharaman K."/>
            <person name="Brown C.T."/>
            <person name="Hug L.A."/>
            <person name="Sharon I."/>
            <person name="Castelle C.J."/>
            <person name="Probst A.J."/>
            <person name="Thomas B.C."/>
            <person name="Singh A."/>
            <person name="Wilkins M.J."/>
            <person name="Karaoz U."/>
            <person name="Brodie E.L."/>
            <person name="Williams K.H."/>
            <person name="Hubbard S.S."/>
            <person name="Banfield J.F."/>
        </authorList>
    </citation>
    <scope>NUCLEOTIDE SEQUENCE [LARGE SCALE GENOMIC DNA]</scope>
</reference>
<evidence type="ECO:0000313" key="3">
    <source>
        <dbReference type="Proteomes" id="UP000177701"/>
    </source>
</evidence>
<dbReference type="GO" id="GO:0003677">
    <property type="term" value="F:DNA binding"/>
    <property type="evidence" value="ECO:0007669"/>
    <property type="project" value="InterPro"/>
</dbReference>
<dbReference type="Pfam" id="PF00717">
    <property type="entry name" value="Peptidase_S24"/>
    <property type="match status" value="1"/>
</dbReference>
<dbReference type="Gene3D" id="2.10.109.10">
    <property type="entry name" value="Umud Fragment, subunit A"/>
    <property type="match status" value="1"/>
</dbReference>
<dbReference type="Pfam" id="PF01381">
    <property type="entry name" value="HTH_3"/>
    <property type="match status" value="1"/>
</dbReference>
<dbReference type="SUPFAM" id="SSF51306">
    <property type="entry name" value="LexA/Signal peptidase"/>
    <property type="match status" value="1"/>
</dbReference>
<dbReference type="InterPro" id="IPR050077">
    <property type="entry name" value="LexA_repressor"/>
</dbReference>
<sequence length="204" mass="23183">MEIGSYLKELRLKNNLTTKQVELKTGISNSYISLIERNKRKPSAGILNKLAKAYQVKPEDLLYLMGYLPPIKAKDDFKQIPIYNIISTGKPSFISENIEGYSPIPPGLETLPMKDLFAIRVKDKSMIGKRIEEGDIVIIRRQSDVSNGTIAIISLNNEITIKEVVKQNKYIILQSTNLDHPPILVKKTDNFNIVGKVEWVMHKF</sequence>
<dbReference type="InterPro" id="IPR036286">
    <property type="entry name" value="LexA/Signal_pep-like_sf"/>
</dbReference>
<dbReference type="PANTHER" id="PTHR33516:SF2">
    <property type="entry name" value="LEXA REPRESSOR-RELATED"/>
    <property type="match status" value="1"/>
</dbReference>
<dbReference type="Gene3D" id="1.10.260.40">
    <property type="entry name" value="lambda repressor-like DNA-binding domains"/>
    <property type="match status" value="1"/>
</dbReference>
<dbReference type="Proteomes" id="UP000177701">
    <property type="component" value="Unassembled WGS sequence"/>
</dbReference>
<dbReference type="InterPro" id="IPR015927">
    <property type="entry name" value="Peptidase_S24_S26A/B/C"/>
</dbReference>
<dbReference type="AlphaFoldDB" id="A0A1F5A8W8"/>
<dbReference type="SMART" id="SM00530">
    <property type="entry name" value="HTH_XRE"/>
    <property type="match status" value="1"/>
</dbReference>
<evidence type="ECO:0000259" key="1">
    <source>
        <dbReference type="PROSITE" id="PS50943"/>
    </source>
</evidence>
<dbReference type="InterPro" id="IPR010982">
    <property type="entry name" value="Lambda_DNA-bd_dom_sf"/>
</dbReference>
<dbReference type="EMBL" id="MEYH01000070">
    <property type="protein sequence ID" value="OGD15012.1"/>
    <property type="molecule type" value="Genomic_DNA"/>
</dbReference>
<organism evidence="2 3">
    <name type="scientific">Candidatus Sediminicultor quintus</name>
    <dbReference type="NCBI Taxonomy" id="1797291"/>
    <lineage>
        <taxon>Bacteria</taxon>
        <taxon>Pseudomonadati</taxon>
        <taxon>Atribacterota</taxon>
        <taxon>Candidatus Phoenicimicrobiia</taxon>
        <taxon>Candidatus Pheonicimicrobiales</taxon>
        <taxon>Candidatus Phoenicimicrobiaceae</taxon>
        <taxon>Candidatus Sediminicultor</taxon>
    </lineage>
</organism>
<name>A0A1F5A8W8_9BACT</name>
<evidence type="ECO:0000313" key="2">
    <source>
        <dbReference type="EMBL" id="OGD15012.1"/>
    </source>
</evidence>
<feature type="domain" description="HTH cro/C1-type" evidence="1">
    <location>
        <begin position="7"/>
        <end position="61"/>
    </location>
</feature>
<protein>
    <recommendedName>
        <fullName evidence="1">HTH cro/C1-type domain-containing protein</fullName>
    </recommendedName>
</protein>
<dbReference type="PANTHER" id="PTHR33516">
    <property type="entry name" value="LEXA REPRESSOR"/>
    <property type="match status" value="1"/>
</dbReference>
<dbReference type="InterPro" id="IPR039418">
    <property type="entry name" value="LexA-like"/>
</dbReference>
<comment type="caution">
    <text evidence="2">The sequence shown here is derived from an EMBL/GenBank/DDBJ whole genome shotgun (WGS) entry which is preliminary data.</text>
</comment>
<dbReference type="STRING" id="1797291.A2V47_02330"/>
<accession>A0A1F5A8W8</accession>
<dbReference type="SUPFAM" id="SSF47413">
    <property type="entry name" value="lambda repressor-like DNA-binding domains"/>
    <property type="match status" value="1"/>
</dbReference>
<proteinExistence type="predicted"/>
<dbReference type="CDD" id="cd00093">
    <property type="entry name" value="HTH_XRE"/>
    <property type="match status" value="1"/>
</dbReference>
<dbReference type="CDD" id="cd06529">
    <property type="entry name" value="S24_LexA-like"/>
    <property type="match status" value="1"/>
</dbReference>
<gene>
    <name evidence="2" type="ORF">A2V47_02330</name>
</gene>
<dbReference type="PROSITE" id="PS50943">
    <property type="entry name" value="HTH_CROC1"/>
    <property type="match status" value="1"/>
</dbReference>